<dbReference type="PANTHER" id="PTHR33258">
    <property type="entry name" value="TRANSPOSASE INSL FOR INSERTION SEQUENCE ELEMENT IS186A-RELATED"/>
    <property type="match status" value="1"/>
</dbReference>
<name>Q47976_HALSI</name>
<accession>Q47976</accession>
<protein>
    <submittedName>
        <fullName evidence="2">ORF I</fullName>
    </submittedName>
</protein>
<organism evidence="2">
    <name type="scientific">Halobacterium salinarum</name>
    <name type="common">Halobacterium halobium</name>
    <dbReference type="NCBI Taxonomy" id="2242"/>
    <lineage>
        <taxon>Archaea</taxon>
        <taxon>Methanobacteriati</taxon>
        <taxon>Methanobacteriota</taxon>
        <taxon>Stenosarchaea group</taxon>
        <taxon>Halobacteria</taxon>
        <taxon>Halobacteriales</taxon>
        <taxon>Halobacteriaceae</taxon>
        <taxon>Halobacterium</taxon>
    </lineage>
</organism>
<evidence type="ECO:0000313" key="2">
    <source>
        <dbReference type="EMBL" id="CAA28525.1"/>
    </source>
</evidence>
<reference evidence="2" key="1">
    <citation type="journal article" date="1987" name="Mol. Gen. Genet.">
        <title>A new insertion element, ISH26, from Halobacterium halobium.</title>
        <authorList>
            <person name="Ebert K."/>
            <person name="Hanke C."/>
            <person name="Delius H."/>
            <person name="Goebel W."/>
            <person name="Pfeifer F."/>
        </authorList>
    </citation>
    <scope>NUCLEOTIDE SEQUENCE</scope>
</reference>
<proteinExistence type="predicted"/>
<evidence type="ECO:0000256" key="1">
    <source>
        <dbReference type="SAM" id="MobiDB-lite"/>
    </source>
</evidence>
<dbReference type="PANTHER" id="PTHR33258:SF1">
    <property type="entry name" value="TRANSPOSASE INSL FOR INSERTION SEQUENCE ELEMENT IS186A-RELATED"/>
    <property type="match status" value="1"/>
</dbReference>
<dbReference type="PIR" id="T44824">
    <property type="entry name" value="T44824"/>
</dbReference>
<dbReference type="AlphaFoldDB" id="Q47976"/>
<feature type="region of interest" description="Disordered" evidence="1">
    <location>
        <begin position="129"/>
        <end position="148"/>
    </location>
</feature>
<sequence length="148" mass="16875">MRRLTTLFPSEFLEDHAEELGVVERDRKLQIPAFVWAFVFGFAQEQRTLAGFRRCYNSTADETISPGGFYQRLTPTLAEYLRDLVEHGLDEVAVPNAVDADIDRFRDVMIADGTVLRLHEFLSDQFEARHEEQAGAKSPASQCHRADD</sequence>
<dbReference type="EMBL" id="X04832">
    <property type="protein sequence ID" value="CAA28525.1"/>
    <property type="molecule type" value="Genomic_DNA"/>
</dbReference>